<proteinExistence type="predicted"/>
<dbReference type="OrthoDB" id="4188047at2759"/>
<feature type="region of interest" description="Disordered" evidence="1">
    <location>
        <begin position="365"/>
        <end position="566"/>
    </location>
</feature>
<protein>
    <submittedName>
        <fullName evidence="2">Uncharacterized protein</fullName>
    </submittedName>
</protein>
<evidence type="ECO:0000256" key="1">
    <source>
        <dbReference type="SAM" id="MobiDB-lite"/>
    </source>
</evidence>
<accession>A0A5N6YXK5</accession>
<feature type="compositionally biased region" description="Polar residues" evidence="1">
    <location>
        <begin position="481"/>
        <end position="497"/>
    </location>
</feature>
<feature type="compositionally biased region" description="Low complexity" evidence="1">
    <location>
        <begin position="859"/>
        <end position="872"/>
    </location>
</feature>
<dbReference type="AlphaFoldDB" id="A0A5N6YXK5"/>
<feature type="compositionally biased region" description="Polar residues" evidence="1">
    <location>
        <begin position="313"/>
        <end position="332"/>
    </location>
</feature>
<feature type="region of interest" description="Disordered" evidence="1">
    <location>
        <begin position="295"/>
        <end position="353"/>
    </location>
</feature>
<reference evidence="3" key="1">
    <citation type="submission" date="2019-04" db="EMBL/GenBank/DDBJ databases">
        <title>Friends and foes A comparative genomics studyof 23 Aspergillus species from section Flavi.</title>
        <authorList>
            <consortium name="DOE Joint Genome Institute"/>
            <person name="Kjaerbolling I."/>
            <person name="Vesth T."/>
            <person name="Frisvad J.C."/>
            <person name="Nybo J.L."/>
            <person name="Theobald S."/>
            <person name="Kildgaard S."/>
            <person name="Isbrandt T."/>
            <person name="Kuo A."/>
            <person name="Sato A."/>
            <person name="Lyhne E.K."/>
            <person name="Kogle M.E."/>
            <person name="Wiebenga A."/>
            <person name="Kun R.S."/>
            <person name="Lubbers R.J."/>
            <person name="Makela M.R."/>
            <person name="Barry K."/>
            <person name="Chovatia M."/>
            <person name="Clum A."/>
            <person name="Daum C."/>
            <person name="Haridas S."/>
            <person name="He G."/>
            <person name="LaButti K."/>
            <person name="Lipzen A."/>
            <person name="Mondo S."/>
            <person name="Riley R."/>
            <person name="Salamov A."/>
            <person name="Simmons B.A."/>
            <person name="Magnuson J.K."/>
            <person name="Henrissat B."/>
            <person name="Mortensen U.H."/>
            <person name="Larsen T.O."/>
            <person name="Devries R.P."/>
            <person name="Grigoriev I.V."/>
            <person name="Machida M."/>
            <person name="Baker S.E."/>
            <person name="Andersen M.R."/>
        </authorList>
    </citation>
    <scope>NUCLEOTIDE SEQUENCE [LARGE SCALE GENOMIC DNA]</scope>
    <source>
        <strain evidence="3">CBS 553.77</strain>
    </source>
</reference>
<feature type="region of interest" description="Disordered" evidence="1">
    <location>
        <begin position="210"/>
        <end position="257"/>
    </location>
</feature>
<sequence>MLQQNDRYHADSIAPSPIIPIRRPNPQLSRRGHFSMSSIPRGDVQPPGLSDIQTRIEHVPDLVQFFQIQDSLSTGSSQSGGAREIFKAGQRRLRQLAQRPKKGAEPQTKAEEASRQLLVLQQEGFLPASVPALKPKKSPKGSIDSTVSSARSASNLSFQSNSRRDVESIGLPWLEDSLERLDTRETKGSHLSSHDLRDCTSLVDAAVPRPSPFEDVIPPLYQPSTQSNNDARGLREHSSGYATRPNLSSRASEQSDEMEALLHFPDIPDRTSSHRVKLSISANPSDYKQLSIHEQSEAAKPAGSKDAPEAAGSKSTPSNLQNTMQSHPNPVAQSLKLFPDTMPPRMPNKAAWRISNGCLPPSIRSLPINSAQQGSPVITTQPNDGVTESSSSTQSRDDSSEKPSRVDHMPPAQPTNLSRSTVGGAEHEKLTLARTGRRPASLSMGTIDAFPLPAPMRPLPALPKGVPGVRPSPGQEAPASRGSQGNQTQQEPQLPSRSSEEGSKGVSARRDTHSSISDRIVPDANHPEIAEDQGSKLSRTDAPSPSKPVPSVRTGQSRAERVRALKTKDISASRVYLKDSGNRTVEEGRLFLSSKLSQTASSGDYEVTVAPEYSSEGARKRFKRKLADAHSPLPSPPPFPSNYPRKSTEAHVASKIGNQPGFTNAASLDIHELSSKRNSRGYPGNSAWTTGVLNERAINELDLRERSETPLPSSEDEGLDEHFHMQASRSISSRRRRPKLTPIDVGESTLRKMRHTKKPWPYDYSRPMTPRTRRGHGLEKASPQSPHWPSSYYYHEMRDGRHRSSYVQELEKRIVHLEHQNKTLQAALLAALDVGGQQSIDGLLGGSTTSLSAPPTGRSFSSMTNSSSSPDSHIMRNPRGTRGRQPPYRPETWIASPDSSRRSSYGSEASADIRELEDMIEDFNFGRESDRASP</sequence>
<evidence type="ECO:0000313" key="2">
    <source>
        <dbReference type="EMBL" id="KAE8349386.1"/>
    </source>
</evidence>
<feature type="compositionally biased region" description="Basic and acidic residues" evidence="1">
    <location>
        <begin position="1"/>
        <end position="10"/>
    </location>
</feature>
<feature type="region of interest" description="Disordered" evidence="1">
    <location>
        <begin position="130"/>
        <end position="161"/>
    </location>
</feature>
<feature type="compositionally biased region" description="Basic and acidic residues" evidence="1">
    <location>
        <begin position="395"/>
        <end position="408"/>
    </location>
</feature>
<feature type="region of interest" description="Disordered" evidence="1">
    <location>
        <begin position="845"/>
        <end position="913"/>
    </location>
</feature>
<dbReference type="Proteomes" id="UP000327118">
    <property type="component" value="Unassembled WGS sequence"/>
</dbReference>
<feature type="compositionally biased region" description="Polar residues" evidence="1">
    <location>
        <begin position="367"/>
        <end position="386"/>
    </location>
</feature>
<feature type="compositionally biased region" description="Basic and acidic residues" evidence="1">
    <location>
        <begin position="498"/>
        <end position="513"/>
    </location>
</feature>
<organism evidence="2 3">
    <name type="scientific">Aspergillus coremiiformis</name>
    <dbReference type="NCBI Taxonomy" id="138285"/>
    <lineage>
        <taxon>Eukaryota</taxon>
        <taxon>Fungi</taxon>
        <taxon>Dikarya</taxon>
        <taxon>Ascomycota</taxon>
        <taxon>Pezizomycotina</taxon>
        <taxon>Eurotiomycetes</taxon>
        <taxon>Eurotiomycetidae</taxon>
        <taxon>Eurotiales</taxon>
        <taxon>Aspergillaceae</taxon>
        <taxon>Aspergillus</taxon>
        <taxon>Aspergillus subgen. Circumdati</taxon>
    </lineage>
</organism>
<feature type="compositionally biased region" description="Low complexity" evidence="1">
    <location>
        <begin position="12"/>
        <end position="24"/>
    </location>
</feature>
<dbReference type="EMBL" id="ML739312">
    <property type="protein sequence ID" value="KAE8349386.1"/>
    <property type="molecule type" value="Genomic_DNA"/>
</dbReference>
<name>A0A5N6YXK5_9EURO</name>
<feature type="compositionally biased region" description="Low complexity" evidence="1">
    <location>
        <begin position="895"/>
        <end position="910"/>
    </location>
</feature>
<feature type="compositionally biased region" description="Pro residues" evidence="1">
    <location>
        <begin position="452"/>
        <end position="461"/>
    </location>
</feature>
<keyword evidence="3" id="KW-1185">Reference proteome</keyword>
<feature type="region of interest" description="Disordered" evidence="1">
    <location>
        <begin position="614"/>
        <end position="663"/>
    </location>
</feature>
<feature type="region of interest" description="Disordered" evidence="1">
    <location>
        <begin position="758"/>
        <end position="789"/>
    </location>
</feature>
<feature type="compositionally biased region" description="Polar residues" evidence="1">
    <location>
        <begin position="143"/>
        <end position="161"/>
    </location>
</feature>
<gene>
    <name evidence="2" type="ORF">BDV28DRAFT_160535</name>
</gene>
<evidence type="ECO:0000313" key="3">
    <source>
        <dbReference type="Proteomes" id="UP000327118"/>
    </source>
</evidence>
<feature type="region of interest" description="Disordered" evidence="1">
    <location>
        <begin position="704"/>
        <end position="741"/>
    </location>
</feature>
<feature type="region of interest" description="Disordered" evidence="1">
    <location>
        <begin position="1"/>
        <end position="50"/>
    </location>
</feature>